<dbReference type="AlphaFoldDB" id="A0A5P3XCK9"/>
<evidence type="ECO:0000313" key="2">
    <source>
        <dbReference type="EMBL" id="QEZ68826.1"/>
    </source>
</evidence>
<dbReference type="EMBL" id="CP032452">
    <property type="protein sequence ID" value="QEZ68826.1"/>
    <property type="molecule type" value="Genomic_DNA"/>
</dbReference>
<accession>A0A5P3XCK9</accession>
<evidence type="ECO:0000256" key="1">
    <source>
        <dbReference type="SAM" id="SignalP"/>
    </source>
</evidence>
<dbReference type="PROSITE" id="PS51257">
    <property type="entry name" value="PROKAR_LIPOPROTEIN"/>
    <property type="match status" value="1"/>
</dbReference>
<dbReference type="Proteomes" id="UP000326961">
    <property type="component" value="Chromosome"/>
</dbReference>
<feature type="signal peptide" evidence="1">
    <location>
        <begin position="1"/>
        <end position="22"/>
    </location>
</feature>
<dbReference type="InterPro" id="IPR025648">
    <property type="entry name" value="DUF4358"/>
</dbReference>
<feature type="chain" id="PRO_5038970207" evidence="1">
    <location>
        <begin position="23"/>
        <end position="156"/>
    </location>
</feature>
<proteinExistence type="predicted"/>
<dbReference type="RefSeq" id="WP_150886462.1">
    <property type="nucleotide sequence ID" value="NZ_CP032452.1"/>
</dbReference>
<keyword evidence="1" id="KW-0732">Signal</keyword>
<sequence length="156" mass="17661">MKKFKKYILTLSFVCTMFVASGCGINNDKSASSITEDISKTVNLNNMEKSDSKSLRRFFGLNSSEFEDFSIYIPKSTMDVEEMLVIKVKDKGQIQGIEDAIDSRVNKQIESFSGYGPKQVALLQDYEVKDKGNFVFYVVSKDLDKLTDAFKESIKN</sequence>
<reference evidence="2 3" key="1">
    <citation type="submission" date="2018-09" db="EMBL/GenBank/DDBJ databases">
        <title>A clostridial neurotoxin that targets Anopheles mosquitoes.</title>
        <authorList>
            <person name="Contreras E."/>
            <person name="Masuyer G."/>
            <person name="Qureshi N."/>
            <person name="Chawla S."/>
            <person name="Lim H.L."/>
            <person name="Chen J."/>
            <person name="Stenmark P."/>
            <person name="Gill S."/>
        </authorList>
    </citation>
    <scope>NUCLEOTIDE SEQUENCE [LARGE SCALE GENOMIC DNA]</scope>
    <source>
        <strain evidence="2 3">Cbm</strain>
    </source>
</reference>
<name>A0A5P3XCK9_PARBF</name>
<organism evidence="2 3">
    <name type="scientific">Paraclostridium bifermentans</name>
    <name type="common">Clostridium bifermentans</name>
    <dbReference type="NCBI Taxonomy" id="1490"/>
    <lineage>
        <taxon>Bacteria</taxon>
        <taxon>Bacillati</taxon>
        <taxon>Bacillota</taxon>
        <taxon>Clostridia</taxon>
        <taxon>Peptostreptococcales</taxon>
        <taxon>Peptostreptococcaceae</taxon>
        <taxon>Paraclostridium</taxon>
    </lineage>
</organism>
<evidence type="ECO:0000313" key="3">
    <source>
        <dbReference type="Proteomes" id="UP000326961"/>
    </source>
</evidence>
<gene>
    <name evidence="2" type="ORF">D4A35_07725</name>
</gene>
<protein>
    <submittedName>
        <fullName evidence="2">DUF4358 domain-containing protein</fullName>
    </submittedName>
</protein>
<dbReference type="Pfam" id="PF14270">
    <property type="entry name" value="DUF4358"/>
    <property type="match status" value="1"/>
</dbReference>